<dbReference type="GO" id="GO:0003677">
    <property type="term" value="F:DNA binding"/>
    <property type="evidence" value="ECO:0007669"/>
    <property type="project" value="InterPro"/>
</dbReference>
<evidence type="ECO:0000313" key="3">
    <source>
        <dbReference type="EMBL" id="CAF9929414.1"/>
    </source>
</evidence>
<dbReference type="OrthoDB" id="2131339at2759"/>
<feature type="compositionally biased region" description="Basic residues" evidence="1">
    <location>
        <begin position="145"/>
        <end position="168"/>
    </location>
</feature>
<feature type="compositionally biased region" description="Acidic residues" evidence="1">
    <location>
        <begin position="125"/>
        <end position="138"/>
    </location>
</feature>
<evidence type="ECO:0000313" key="4">
    <source>
        <dbReference type="Proteomes" id="UP000664521"/>
    </source>
</evidence>
<dbReference type="InterPro" id="IPR017956">
    <property type="entry name" value="AT_hook_DNA-bd_motif"/>
</dbReference>
<accession>A0A8H3FUA1</accession>
<name>A0A8H3FUA1_9LECA</name>
<feature type="compositionally biased region" description="Basic and acidic residues" evidence="1">
    <location>
        <begin position="65"/>
        <end position="96"/>
    </location>
</feature>
<dbReference type="InterPro" id="IPR021331">
    <property type="entry name" value="Hva1_TUDOR"/>
</dbReference>
<dbReference type="AlphaFoldDB" id="A0A8H3FUA1"/>
<dbReference type="SMART" id="SM00384">
    <property type="entry name" value="AT_hook"/>
    <property type="match status" value="3"/>
</dbReference>
<feature type="domain" description="Hypervirulence associated protein TUDOR" evidence="2">
    <location>
        <begin position="10"/>
        <end position="72"/>
    </location>
</feature>
<reference evidence="3" key="1">
    <citation type="submission" date="2021-03" db="EMBL/GenBank/DDBJ databases">
        <authorList>
            <person name="Tagirdzhanova G."/>
        </authorList>
    </citation>
    <scope>NUCLEOTIDE SEQUENCE</scope>
</reference>
<evidence type="ECO:0000259" key="2">
    <source>
        <dbReference type="Pfam" id="PF11160"/>
    </source>
</evidence>
<sequence length="233" mass="24316">MPGDSVPEVGDKASWSWNGSHPSGEVAEKKTEGDLAIKSSRGNTIKAAGSPSDPAVHLARSGNDVVKKQSDLDVESKGDGKPSENAVDKAEKSKADEDPELHLNGGKGPPKTGDKRKATEPADAGNDDQEEEEEEAAAEPEAKKARGRPKGNGTPKKKAGRKAAAPKKAKVEKPVKEKKAPAPAAEGGEKKGRGRPKKDGSASTPKAARPKKDLKTKAQPVKGSMGTRTRSRA</sequence>
<evidence type="ECO:0000256" key="1">
    <source>
        <dbReference type="SAM" id="MobiDB-lite"/>
    </source>
</evidence>
<dbReference type="EMBL" id="CAJPDS010000051">
    <property type="protein sequence ID" value="CAF9929414.1"/>
    <property type="molecule type" value="Genomic_DNA"/>
</dbReference>
<comment type="caution">
    <text evidence="3">The sequence shown here is derived from an EMBL/GenBank/DDBJ whole genome shotgun (WGS) entry which is preliminary data.</text>
</comment>
<feature type="region of interest" description="Disordered" evidence="1">
    <location>
        <begin position="1"/>
        <end position="233"/>
    </location>
</feature>
<protein>
    <recommendedName>
        <fullName evidence="2">Hypervirulence associated protein TUDOR domain-containing protein</fullName>
    </recommendedName>
</protein>
<feature type="compositionally biased region" description="Basic and acidic residues" evidence="1">
    <location>
        <begin position="26"/>
        <end position="35"/>
    </location>
</feature>
<keyword evidence="4" id="KW-1185">Reference proteome</keyword>
<dbReference type="Proteomes" id="UP000664521">
    <property type="component" value="Unassembled WGS sequence"/>
</dbReference>
<proteinExistence type="predicted"/>
<organism evidence="3 4">
    <name type="scientific">Heterodermia speciosa</name>
    <dbReference type="NCBI Taxonomy" id="116794"/>
    <lineage>
        <taxon>Eukaryota</taxon>
        <taxon>Fungi</taxon>
        <taxon>Dikarya</taxon>
        <taxon>Ascomycota</taxon>
        <taxon>Pezizomycotina</taxon>
        <taxon>Lecanoromycetes</taxon>
        <taxon>OSLEUM clade</taxon>
        <taxon>Lecanoromycetidae</taxon>
        <taxon>Caliciales</taxon>
        <taxon>Physciaceae</taxon>
        <taxon>Heterodermia</taxon>
    </lineage>
</organism>
<dbReference type="Pfam" id="PF11160">
    <property type="entry name" value="Hva1_TUDOR"/>
    <property type="match status" value="1"/>
</dbReference>
<feature type="compositionally biased region" description="Basic and acidic residues" evidence="1">
    <location>
        <begin position="169"/>
        <end position="180"/>
    </location>
</feature>
<gene>
    <name evidence="3" type="ORF">HETSPECPRED_007367</name>
</gene>
<dbReference type="PRINTS" id="PR00929">
    <property type="entry name" value="ATHOOK"/>
</dbReference>